<dbReference type="SUPFAM" id="SSF46934">
    <property type="entry name" value="UBA-like"/>
    <property type="match status" value="1"/>
</dbReference>
<dbReference type="EMBL" id="CAJNJA010050353">
    <property type="protein sequence ID" value="CAE7841001.1"/>
    <property type="molecule type" value="Genomic_DNA"/>
</dbReference>
<evidence type="ECO:0000256" key="7">
    <source>
        <dbReference type="SAM" id="MobiDB-lite"/>
    </source>
</evidence>
<feature type="compositionally biased region" description="Acidic residues" evidence="7">
    <location>
        <begin position="1848"/>
        <end position="1857"/>
    </location>
</feature>
<dbReference type="Pfam" id="PF00520">
    <property type="entry name" value="Ion_trans"/>
    <property type="match status" value="1"/>
</dbReference>
<name>A0A812ZXI7_9DINO</name>
<feature type="transmembrane region" description="Helical" evidence="8">
    <location>
        <begin position="68"/>
        <end position="88"/>
    </location>
</feature>
<sequence length="1887" mass="208136">MASGQMSSHRRMSQGSDSSVKRTPLMSADNLGQYRLVPDVECAADKDAAVQQKSCCQPDCWEELLHSVGFNLFISTLIVANAIVIGLETDNVGEVWAVLEIAFLGIFSIELLLRILVSGPTKFFAYANEDFSWNLFDFCVVIAGCFDVMFDFSPVRHEKGSFMTFLRIIRLLRVMRMIRLLRFLRDFHVLTFGFAAAAVAIRNVSLLMLAAIYVTSIVCVRLIIPFMQDNEHQEFLNAHFGSLRKSMLSLFFLLSEPDLMPYWEVLESDALLAAFLIAFVVFVSFGIVGLLTGLVCESMFDKNDARIEQERAEAEEKRQRIIQGCEGIFETIASAQGHASIDDIMQILPALGELCVEEGVPFAREDLVNTVNCMDTDGSGSIDKKEFCVVLGFLPGVMEPATAAVKLLRVPRQSIVHLAEGLRPISIVELHYITAQTKVKVDRCESLLAGIAQYFETETQASSPKSSPSKQVLRPPATAAARSATSPKATKVLSPGKFNSNPIRERRQTSEPQHSEPSFHLGFDTPGTSVAKEIEDLRDTLLKELRSKALVSPIIGDGGLERILHEVEAVQRETSSQLQHQLTSVVEATRQVHTGILQEVATMQSCVSATLQSLAQQSVVDFVGDCMLTTQTQELDTWKQSFFAELEAMNLSLAQAPQWRTANKSFRQHPHVPDVLDNAVSPAQGTPSTAREAAERIAAAALRHSASAVGRTVHPDICFLVATVPGRVRRDQAMEGCTELKPAPLEAAPKLRRSCAKAAPKLRPLRSPQDFPRSRIVSHFAQMMLKHPKFTELLRGTARGLAEKFAERELQPLLCADLSRPSPMPLALTGRALKPEREVTDALKAFWRNFVEVETKNRELRLLAFMYHHLRDPAQPGQGLEGTTCQEDIDEICGLLAEQLPVAHDEVLVLCIEVFLSLRAVHAKEQAAGVSRIASIQPECLYLLRLVQLLRLREPRVPDFVADLEAMEVHIAELESKLAQARVEALEKELAAARARHVAQSHAQGVAQFADDALQAVPACLEQVAPPTSPESPACASEGSHQVVPLVDMAPALQAPETPSVPLPTPAKRQRTSEALVEDPCQSGPCISLDQTPKASVARGSSEAVVVLSGDGASSSKGDQQDPKTQQLVEMGFSRRSVELALQQNRGSAELAVGQLLKELEDMPSPLEHMQSMGFDASAAADALQKHGRIGAAVQELVVGRSHSQASGPLPEPTFEKGREPEASQSEGAAKRVRRDPCEISAEGEPVLELPLPNKLLNPESHPGKEATEKKVEHSEATAATCADAGKRPKSKAKPKSKQEPAPKKKAQLKGSIAAVFEGSMLTTERTIRAKPSMPLAEDNACITLAQATVSPDCRVVAEGKCAAADDEAEVVRVFKAGRRQKFGKFLDAFGWLHLIMRNANAQMRRDLQAAKLRLPAVLDALVGSVDWADQNSVKRLAQKLQDLQERWKDGRRPTKIEHHACLLELRSGSRCREGSTGLESMWTTGRLQSYFAEACETQEILLDLVKHFPNLLNETDGEAPPELVKYSTGASATVQTVMMVNHMWSNRMMMPDQEKRVPFSVDLKPLFLLLLREIHSEWPTFRKDAKLLLKIRSVRNSGGWVAHPKTRRTGKSSEALLFGEQHIDAELKAAVGLQPAALLDALGGQQPWRAITQQEIGIEAPDSPTEGLILKSAGDEATIIDREDQLQALVSLGVIERRIMLTQQEKLDKPRFVLSHFGNNLRSWWYCENCGMWLDTRDASYSSNTQRSAPRNHRCGKRDRDRQLHEKSTAKPTVFNIEKGADLGCHVRAVQYGTDRLMLQLRVPISALQQIEYAAGVTCQRLKASVRIASACQHDMEAEAEQKVEQDECPIEEAEEQKEVSGKETAPLKRRRTELGTDQTLGKEMW</sequence>
<dbReference type="SUPFAM" id="SSF47473">
    <property type="entry name" value="EF-hand"/>
    <property type="match status" value="1"/>
</dbReference>
<dbReference type="InterPro" id="IPR018247">
    <property type="entry name" value="EF_Hand_1_Ca_BS"/>
</dbReference>
<evidence type="ECO:0000256" key="1">
    <source>
        <dbReference type="ARBA" id="ARBA00004141"/>
    </source>
</evidence>
<dbReference type="Proteomes" id="UP000601435">
    <property type="component" value="Unassembled WGS sequence"/>
</dbReference>
<feature type="compositionally biased region" description="Low complexity" evidence="7">
    <location>
        <begin position="1245"/>
        <end position="1260"/>
    </location>
</feature>
<dbReference type="InterPro" id="IPR015940">
    <property type="entry name" value="UBA"/>
</dbReference>
<feature type="domain" description="EF-hand" evidence="10">
    <location>
        <begin position="362"/>
        <end position="397"/>
    </location>
</feature>
<comment type="caution">
    <text evidence="11">The sequence shown here is derived from an EMBL/GenBank/DDBJ whole genome shotgun (WGS) entry which is preliminary data.</text>
</comment>
<dbReference type="PROSITE" id="PS50030">
    <property type="entry name" value="UBA"/>
    <property type="match status" value="1"/>
</dbReference>
<dbReference type="OrthoDB" id="2984333at2759"/>
<protein>
    <submittedName>
        <fullName evidence="11">CACNA1E protein</fullName>
    </submittedName>
</protein>
<evidence type="ECO:0000313" key="12">
    <source>
        <dbReference type="Proteomes" id="UP000601435"/>
    </source>
</evidence>
<feature type="compositionally biased region" description="Polar residues" evidence="7">
    <location>
        <begin position="1"/>
        <end position="18"/>
    </location>
</feature>
<feature type="region of interest" description="Disordered" evidence="7">
    <location>
        <begin position="1843"/>
        <end position="1887"/>
    </location>
</feature>
<dbReference type="InterPro" id="IPR005821">
    <property type="entry name" value="Ion_trans_dom"/>
</dbReference>
<feature type="transmembrane region" description="Helical" evidence="8">
    <location>
        <begin position="274"/>
        <end position="296"/>
    </location>
</feature>
<evidence type="ECO:0000256" key="8">
    <source>
        <dbReference type="SAM" id="Phobius"/>
    </source>
</evidence>
<reference evidence="11" key="1">
    <citation type="submission" date="2021-02" db="EMBL/GenBank/DDBJ databases">
        <authorList>
            <person name="Dougan E. K."/>
            <person name="Rhodes N."/>
            <person name="Thang M."/>
            <person name="Chan C."/>
        </authorList>
    </citation>
    <scope>NUCLEOTIDE SEQUENCE</scope>
</reference>
<dbReference type="InterPro" id="IPR002048">
    <property type="entry name" value="EF_hand_dom"/>
</dbReference>
<dbReference type="SMART" id="SM00165">
    <property type="entry name" value="UBA"/>
    <property type="match status" value="1"/>
</dbReference>
<keyword evidence="6" id="KW-0175">Coiled coil</keyword>
<evidence type="ECO:0000256" key="6">
    <source>
        <dbReference type="SAM" id="Coils"/>
    </source>
</evidence>
<feature type="region of interest" description="Disordered" evidence="7">
    <location>
        <begin position="1200"/>
        <end position="1310"/>
    </location>
</feature>
<dbReference type="GO" id="GO:0005248">
    <property type="term" value="F:voltage-gated sodium channel activity"/>
    <property type="evidence" value="ECO:0007669"/>
    <property type="project" value="TreeGrafter"/>
</dbReference>
<dbReference type="SUPFAM" id="SSF81324">
    <property type="entry name" value="Voltage-gated potassium channels"/>
    <property type="match status" value="1"/>
</dbReference>
<dbReference type="Gene3D" id="1.10.287.70">
    <property type="match status" value="1"/>
</dbReference>
<dbReference type="InterPro" id="IPR011992">
    <property type="entry name" value="EF-hand-dom_pair"/>
</dbReference>
<dbReference type="InterPro" id="IPR027359">
    <property type="entry name" value="Volt_channel_dom_sf"/>
</dbReference>
<comment type="subcellular location">
    <subcellularLocation>
        <location evidence="1">Membrane</location>
        <topology evidence="1">Multi-pass membrane protein</topology>
    </subcellularLocation>
</comment>
<dbReference type="InterPro" id="IPR009060">
    <property type="entry name" value="UBA-like_sf"/>
</dbReference>
<dbReference type="InterPro" id="IPR043203">
    <property type="entry name" value="VGCC_Ca_Na"/>
</dbReference>
<keyword evidence="4 8" id="KW-1133">Transmembrane helix</keyword>
<evidence type="ECO:0000256" key="3">
    <source>
        <dbReference type="ARBA" id="ARBA00022837"/>
    </source>
</evidence>
<dbReference type="GO" id="GO:0005509">
    <property type="term" value="F:calcium ion binding"/>
    <property type="evidence" value="ECO:0007669"/>
    <property type="project" value="InterPro"/>
</dbReference>
<feature type="region of interest" description="Disordered" evidence="7">
    <location>
        <begin position="458"/>
        <end position="527"/>
    </location>
</feature>
<proteinExistence type="predicted"/>
<feature type="transmembrane region" description="Helical" evidence="8">
    <location>
        <begin position="95"/>
        <end position="116"/>
    </location>
</feature>
<evidence type="ECO:0000256" key="5">
    <source>
        <dbReference type="ARBA" id="ARBA00023136"/>
    </source>
</evidence>
<dbReference type="PANTHER" id="PTHR10037:SF62">
    <property type="entry name" value="SODIUM CHANNEL PROTEIN 60E"/>
    <property type="match status" value="1"/>
</dbReference>
<gene>
    <name evidence="11" type="primary">CACNA1E</name>
    <name evidence="11" type="ORF">SNEC2469_LOCUS25494</name>
</gene>
<feature type="compositionally biased region" description="Basic and acidic residues" evidence="7">
    <location>
        <begin position="1262"/>
        <end position="1276"/>
    </location>
</feature>
<feature type="region of interest" description="Disordered" evidence="7">
    <location>
        <begin position="1"/>
        <end position="23"/>
    </location>
</feature>
<evidence type="ECO:0000259" key="10">
    <source>
        <dbReference type="PROSITE" id="PS50222"/>
    </source>
</evidence>
<dbReference type="Gene3D" id="1.20.120.350">
    <property type="entry name" value="Voltage-gated potassium channels. Chain C"/>
    <property type="match status" value="1"/>
</dbReference>
<feature type="region of interest" description="Disordered" evidence="7">
    <location>
        <begin position="1055"/>
        <end position="1080"/>
    </location>
</feature>
<organism evidence="11 12">
    <name type="scientific">Symbiodinium necroappetens</name>
    <dbReference type="NCBI Taxonomy" id="1628268"/>
    <lineage>
        <taxon>Eukaryota</taxon>
        <taxon>Sar</taxon>
        <taxon>Alveolata</taxon>
        <taxon>Dinophyceae</taxon>
        <taxon>Suessiales</taxon>
        <taxon>Symbiodiniaceae</taxon>
        <taxon>Symbiodinium</taxon>
    </lineage>
</organism>
<feature type="compositionally biased region" description="Low complexity" evidence="7">
    <location>
        <begin position="462"/>
        <end position="491"/>
    </location>
</feature>
<feature type="transmembrane region" description="Helical" evidence="8">
    <location>
        <begin position="207"/>
        <end position="224"/>
    </location>
</feature>
<keyword evidence="12" id="KW-1185">Reference proteome</keyword>
<dbReference type="PROSITE" id="PS00018">
    <property type="entry name" value="EF_HAND_1"/>
    <property type="match status" value="1"/>
</dbReference>
<dbReference type="PROSITE" id="PS50222">
    <property type="entry name" value="EF_HAND_2"/>
    <property type="match status" value="1"/>
</dbReference>
<accession>A0A812ZXI7</accession>
<evidence type="ECO:0000313" key="11">
    <source>
        <dbReference type="EMBL" id="CAE7841001.1"/>
    </source>
</evidence>
<keyword evidence="2 8" id="KW-0812">Transmembrane</keyword>
<dbReference type="Gene3D" id="1.10.8.10">
    <property type="entry name" value="DNA helicase RuvA subunit, C-terminal domain"/>
    <property type="match status" value="1"/>
</dbReference>
<evidence type="ECO:0000256" key="4">
    <source>
        <dbReference type="ARBA" id="ARBA00022989"/>
    </source>
</evidence>
<feature type="compositionally biased region" description="Basic and acidic residues" evidence="7">
    <location>
        <begin position="1759"/>
        <end position="1770"/>
    </location>
</feature>
<evidence type="ECO:0000256" key="2">
    <source>
        <dbReference type="ARBA" id="ARBA00022692"/>
    </source>
</evidence>
<feature type="coiled-coil region" evidence="6">
    <location>
        <begin position="964"/>
        <end position="996"/>
    </location>
</feature>
<keyword evidence="5 8" id="KW-0472">Membrane</keyword>
<evidence type="ECO:0000259" key="9">
    <source>
        <dbReference type="PROSITE" id="PS50030"/>
    </source>
</evidence>
<keyword evidence="3" id="KW-0106">Calcium</keyword>
<dbReference type="GO" id="GO:0001518">
    <property type="term" value="C:voltage-gated sodium channel complex"/>
    <property type="evidence" value="ECO:0007669"/>
    <property type="project" value="TreeGrafter"/>
</dbReference>
<feature type="transmembrane region" description="Helical" evidence="8">
    <location>
        <begin position="131"/>
        <end position="150"/>
    </location>
</feature>
<feature type="domain" description="UBA" evidence="9">
    <location>
        <begin position="1117"/>
        <end position="1159"/>
    </location>
</feature>
<feature type="region of interest" description="Disordered" evidence="7">
    <location>
        <begin position="1743"/>
        <end position="1771"/>
    </location>
</feature>
<dbReference type="PANTHER" id="PTHR10037">
    <property type="entry name" value="VOLTAGE-GATED CATION CHANNEL CALCIUM AND SODIUM"/>
    <property type="match status" value="1"/>
</dbReference>